<proteinExistence type="inferred from homology"/>
<evidence type="ECO:0000256" key="2">
    <source>
        <dbReference type="ARBA" id="ARBA00022723"/>
    </source>
</evidence>
<dbReference type="InterPro" id="IPR045087">
    <property type="entry name" value="Cu-oxidase_fam"/>
</dbReference>
<dbReference type="Pfam" id="PF07732">
    <property type="entry name" value="Cu-oxidase_3"/>
    <property type="match status" value="1"/>
</dbReference>
<dbReference type="VEuPathDB" id="FungiDB:ASPGLDRAFT_1051224"/>
<evidence type="ECO:0008006" key="12">
    <source>
        <dbReference type="Google" id="ProtNLM"/>
    </source>
</evidence>
<dbReference type="Pfam" id="PF00394">
    <property type="entry name" value="Cu-oxidase"/>
    <property type="match status" value="1"/>
</dbReference>
<dbReference type="GO" id="GO:0010106">
    <property type="term" value="P:cellular response to iron ion starvation"/>
    <property type="evidence" value="ECO:0007669"/>
    <property type="project" value="TreeGrafter"/>
</dbReference>
<dbReference type="AlphaFoldDB" id="A0A1L9V669"/>
<dbReference type="PANTHER" id="PTHR11709">
    <property type="entry name" value="MULTI-COPPER OXIDASE"/>
    <property type="match status" value="1"/>
</dbReference>
<evidence type="ECO:0000256" key="1">
    <source>
        <dbReference type="ARBA" id="ARBA00010609"/>
    </source>
</evidence>
<evidence type="ECO:0000313" key="10">
    <source>
        <dbReference type="EMBL" id="OJJ79420.1"/>
    </source>
</evidence>
<dbReference type="CDD" id="cd13877">
    <property type="entry name" value="CuRO_2_Fet3p_like"/>
    <property type="match status" value="1"/>
</dbReference>
<keyword evidence="11" id="KW-1185">Reference proteome</keyword>
<evidence type="ECO:0000259" key="9">
    <source>
        <dbReference type="Pfam" id="PF07732"/>
    </source>
</evidence>
<dbReference type="InterPro" id="IPR008972">
    <property type="entry name" value="Cupredoxin"/>
</dbReference>
<dbReference type="InterPro" id="IPR033138">
    <property type="entry name" value="Cu_oxidase_CS"/>
</dbReference>
<dbReference type="PANTHER" id="PTHR11709:SF361">
    <property type="entry name" value="IRON TRANSPORT MULTICOPPER OXIDASE FET3"/>
    <property type="match status" value="1"/>
</dbReference>
<keyword evidence="4" id="KW-0560">Oxidoreductase</keyword>
<dbReference type="STRING" id="1160497.A0A1L9V669"/>
<dbReference type="FunFam" id="2.60.40.420:FF:000071">
    <property type="entry name" value="Conidial pigment biosynthesis oxidase Abr1/brown 1"/>
    <property type="match status" value="1"/>
</dbReference>
<dbReference type="PROSITE" id="PS00079">
    <property type="entry name" value="MULTICOPPER_OXIDASE1"/>
    <property type="match status" value="2"/>
</dbReference>
<keyword evidence="2" id="KW-0479">Metal-binding</keyword>
<keyword evidence="3 6" id="KW-0732">Signal</keyword>
<dbReference type="Pfam" id="PF07731">
    <property type="entry name" value="Cu-oxidase_2"/>
    <property type="match status" value="1"/>
</dbReference>
<feature type="domain" description="Plastocyanin-like" evidence="7">
    <location>
        <begin position="151"/>
        <end position="308"/>
    </location>
</feature>
<dbReference type="InterPro" id="IPR001117">
    <property type="entry name" value="Cu-oxidase_2nd"/>
</dbReference>
<feature type="domain" description="Plastocyanin-like" evidence="8">
    <location>
        <begin position="371"/>
        <end position="501"/>
    </location>
</feature>
<feature type="signal peptide" evidence="6">
    <location>
        <begin position="1"/>
        <end position="19"/>
    </location>
</feature>
<dbReference type="InterPro" id="IPR011706">
    <property type="entry name" value="Cu-oxidase_C"/>
</dbReference>
<dbReference type="CDD" id="cd13899">
    <property type="entry name" value="CuRO_3_Fet3p"/>
    <property type="match status" value="1"/>
</dbReference>
<dbReference type="Proteomes" id="UP000184300">
    <property type="component" value="Unassembled WGS sequence"/>
</dbReference>
<evidence type="ECO:0000256" key="6">
    <source>
        <dbReference type="SAM" id="SignalP"/>
    </source>
</evidence>
<accession>A0A1L9V669</accession>
<dbReference type="OrthoDB" id="2121828at2759"/>
<dbReference type="RefSeq" id="XP_022396118.1">
    <property type="nucleotide sequence ID" value="XM_022539481.1"/>
</dbReference>
<feature type="domain" description="Plastocyanin-like" evidence="9">
    <location>
        <begin position="28"/>
        <end position="142"/>
    </location>
</feature>
<dbReference type="InterPro" id="IPR044130">
    <property type="entry name" value="CuRO_2_Fet3-like"/>
</dbReference>
<name>A0A1L9V669_ASPGL</name>
<evidence type="ECO:0000259" key="8">
    <source>
        <dbReference type="Pfam" id="PF07731"/>
    </source>
</evidence>
<evidence type="ECO:0000256" key="5">
    <source>
        <dbReference type="ARBA" id="ARBA00023008"/>
    </source>
</evidence>
<gene>
    <name evidence="10" type="ORF">ASPGLDRAFT_1051224</name>
</gene>
<dbReference type="GeneID" id="34455742"/>
<dbReference type="GO" id="GO:0033215">
    <property type="term" value="P:reductive iron assimilation"/>
    <property type="evidence" value="ECO:0007669"/>
    <property type="project" value="TreeGrafter"/>
</dbReference>
<evidence type="ECO:0000256" key="3">
    <source>
        <dbReference type="ARBA" id="ARBA00022729"/>
    </source>
</evidence>
<comment type="similarity">
    <text evidence="1">Belongs to the multicopper oxidase family.</text>
</comment>
<dbReference type="GO" id="GO:0004322">
    <property type="term" value="F:ferroxidase activity"/>
    <property type="evidence" value="ECO:0007669"/>
    <property type="project" value="TreeGrafter"/>
</dbReference>
<evidence type="ECO:0000256" key="4">
    <source>
        <dbReference type="ARBA" id="ARBA00023002"/>
    </source>
</evidence>
<evidence type="ECO:0000313" key="11">
    <source>
        <dbReference type="Proteomes" id="UP000184300"/>
    </source>
</evidence>
<dbReference type="SUPFAM" id="SSF49503">
    <property type="entry name" value="Cupredoxins"/>
    <property type="match status" value="3"/>
</dbReference>
<dbReference type="EMBL" id="KV878918">
    <property type="protein sequence ID" value="OJJ79420.1"/>
    <property type="molecule type" value="Genomic_DNA"/>
</dbReference>
<organism evidence="10 11">
    <name type="scientific">Aspergillus glaucus CBS 516.65</name>
    <dbReference type="NCBI Taxonomy" id="1160497"/>
    <lineage>
        <taxon>Eukaryota</taxon>
        <taxon>Fungi</taxon>
        <taxon>Dikarya</taxon>
        <taxon>Ascomycota</taxon>
        <taxon>Pezizomycotina</taxon>
        <taxon>Eurotiomycetes</taxon>
        <taxon>Eurotiomycetidae</taxon>
        <taxon>Eurotiales</taxon>
        <taxon>Aspergillaceae</taxon>
        <taxon>Aspergillus</taxon>
        <taxon>Aspergillus subgen. Aspergillus</taxon>
    </lineage>
</organism>
<sequence length="545" mass="60707">MAKAAVLFGLSWLAQSALAKDVHLSWNITWVNAAPNGYSRPVIGINGEWPCPQVDVDLGDRLIVDVYNGLGNQTTGIHWHGFRQYMTGTMDGSSDVTQCPLTPGSRMTYDFMANQTGTYWYHSHNMGQYPDGLRGSLIVHDPLSPIEFDDEFTLTFTDWYNEQMPTLLNIYQSDANGDANGGLEPLPNATLINDASDAKIKVEPNKTYLVHIVCLGNWPGHTWFFEGHDMTVVEVDGVYTDPYPVSDKKLRVTTGQRMSVLIRTKPDISRNYAIWDTTDLNMMFFYENRDIPAGFNPNATAWLVYDEAKELPPAPPVHNLDPNLDFVDDVEFVPLDKEPLLEPVDKQIILHTGSREINGVSRFTVNGQTYRAPEVPTLYTALTADDPTDEAIYGQVNPMVVNYGEVVEIVINNHHANLHPWHLHGHQFQVLQRSAVDGGMFNGYFGNISSTPVQRDTIMVQNNGHSVIRFRADNPGIWLLHCHIEWHVESGLVATLIEAPDHINMTIPQDHKQICSSYGAPTSGNADGNIGDTVVVPQLTQGNVG</sequence>
<dbReference type="GO" id="GO:0033573">
    <property type="term" value="C:high-affinity iron permease complex"/>
    <property type="evidence" value="ECO:0007669"/>
    <property type="project" value="TreeGrafter"/>
</dbReference>
<dbReference type="Gene3D" id="2.60.40.420">
    <property type="entry name" value="Cupredoxins - blue copper proteins"/>
    <property type="match status" value="3"/>
</dbReference>
<dbReference type="GO" id="GO:0005507">
    <property type="term" value="F:copper ion binding"/>
    <property type="evidence" value="ECO:0007669"/>
    <property type="project" value="InterPro"/>
</dbReference>
<dbReference type="PROSITE" id="PS00080">
    <property type="entry name" value="MULTICOPPER_OXIDASE2"/>
    <property type="match status" value="1"/>
</dbReference>
<protein>
    <recommendedName>
        <fullName evidence="12">Laccase</fullName>
    </recommendedName>
</protein>
<reference evidence="11" key="1">
    <citation type="journal article" date="2017" name="Genome Biol.">
        <title>Comparative genomics reveals high biological diversity and specific adaptations in the industrially and medically important fungal genus Aspergillus.</title>
        <authorList>
            <person name="de Vries R.P."/>
            <person name="Riley R."/>
            <person name="Wiebenga A."/>
            <person name="Aguilar-Osorio G."/>
            <person name="Amillis S."/>
            <person name="Uchima C.A."/>
            <person name="Anderluh G."/>
            <person name="Asadollahi M."/>
            <person name="Askin M."/>
            <person name="Barry K."/>
            <person name="Battaglia E."/>
            <person name="Bayram O."/>
            <person name="Benocci T."/>
            <person name="Braus-Stromeyer S.A."/>
            <person name="Caldana C."/>
            <person name="Canovas D."/>
            <person name="Cerqueira G.C."/>
            <person name="Chen F."/>
            <person name="Chen W."/>
            <person name="Choi C."/>
            <person name="Clum A."/>
            <person name="Dos Santos R.A."/>
            <person name="Damasio A.R."/>
            <person name="Diallinas G."/>
            <person name="Emri T."/>
            <person name="Fekete E."/>
            <person name="Flipphi M."/>
            <person name="Freyberg S."/>
            <person name="Gallo A."/>
            <person name="Gournas C."/>
            <person name="Habgood R."/>
            <person name="Hainaut M."/>
            <person name="Harispe M.L."/>
            <person name="Henrissat B."/>
            <person name="Hilden K.S."/>
            <person name="Hope R."/>
            <person name="Hossain A."/>
            <person name="Karabika E."/>
            <person name="Karaffa L."/>
            <person name="Karanyi Z."/>
            <person name="Krasevec N."/>
            <person name="Kuo A."/>
            <person name="Kusch H."/>
            <person name="LaButti K."/>
            <person name="Lagendijk E.L."/>
            <person name="Lapidus A."/>
            <person name="Levasseur A."/>
            <person name="Lindquist E."/>
            <person name="Lipzen A."/>
            <person name="Logrieco A.F."/>
            <person name="MacCabe A."/>
            <person name="Maekelae M.R."/>
            <person name="Malavazi I."/>
            <person name="Melin P."/>
            <person name="Meyer V."/>
            <person name="Mielnichuk N."/>
            <person name="Miskei M."/>
            <person name="Molnar A.P."/>
            <person name="Mule G."/>
            <person name="Ngan C.Y."/>
            <person name="Orejas M."/>
            <person name="Orosz E."/>
            <person name="Ouedraogo J.P."/>
            <person name="Overkamp K.M."/>
            <person name="Park H.-S."/>
            <person name="Perrone G."/>
            <person name="Piumi F."/>
            <person name="Punt P.J."/>
            <person name="Ram A.F."/>
            <person name="Ramon A."/>
            <person name="Rauscher S."/>
            <person name="Record E."/>
            <person name="Riano-Pachon D.M."/>
            <person name="Robert V."/>
            <person name="Roehrig J."/>
            <person name="Ruller R."/>
            <person name="Salamov A."/>
            <person name="Salih N.S."/>
            <person name="Samson R.A."/>
            <person name="Sandor E."/>
            <person name="Sanguinetti M."/>
            <person name="Schuetze T."/>
            <person name="Sepcic K."/>
            <person name="Shelest E."/>
            <person name="Sherlock G."/>
            <person name="Sophianopoulou V."/>
            <person name="Squina F.M."/>
            <person name="Sun H."/>
            <person name="Susca A."/>
            <person name="Todd R.B."/>
            <person name="Tsang A."/>
            <person name="Unkles S.E."/>
            <person name="van de Wiele N."/>
            <person name="van Rossen-Uffink D."/>
            <person name="Oliveira J.V."/>
            <person name="Vesth T.C."/>
            <person name="Visser J."/>
            <person name="Yu J.-H."/>
            <person name="Zhou M."/>
            <person name="Andersen M.R."/>
            <person name="Archer D.B."/>
            <person name="Baker S.E."/>
            <person name="Benoit I."/>
            <person name="Brakhage A.A."/>
            <person name="Braus G.H."/>
            <person name="Fischer R."/>
            <person name="Frisvad J.C."/>
            <person name="Goldman G.H."/>
            <person name="Houbraken J."/>
            <person name="Oakley B."/>
            <person name="Pocsi I."/>
            <person name="Scazzocchio C."/>
            <person name="Seiboth B."/>
            <person name="vanKuyk P.A."/>
            <person name="Wortman J."/>
            <person name="Dyer P.S."/>
            <person name="Grigoriev I.V."/>
        </authorList>
    </citation>
    <scope>NUCLEOTIDE SEQUENCE [LARGE SCALE GENOMIC DNA]</scope>
    <source>
        <strain evidence="11">CBS 516.65</strain>
    </source>
</reference>
<dbReference type="InterPro" id="IPR011707">
    <property type="entry name" value="Cu-oxidase-like_N"/>
</dbReference>
<evidence type="ECO:0000259" key="7">
    <source>
        <dbReference type="Pfam" id="PF00394"/>
    </source>
</evidence>
<keyword evidence="5" id="KW-0186">Copper</keyword>
<feature type="chain" id="PRO_5009887835" description="Laccase" evidence="6">
    <location>
        <begin position="20"/>
        <end position="545"/>
    </location>
</feature>
<dbReference type="InterPro" id="IPR002355">
    <property type="entry name" value="Cu_oxidase_Cu_BS"/>
</dbReference>